<dbReference type="InterPro" id="IPR011249">
    <property type="entry name" value="Metalloenz_LuxS/M16"/>
</dbReference>
<reference evidence="9 10" key="1">
    <citation type="submission" date="2016-02" db="EMBL/GenBank/DDBJ databases">
        <title>Genome sequence of Clostridium thermobutyricum DSM 4928.</title>
        <authorList>
            <person name="Poehlein A."/>
            <person name="Daniel R."/>
        </authorList>
    </citation>
    <scope>NUCLEOTIDE SEQUENCE [LARGE SCALE GENOMIC DNA]</scope>
    <source>
        <strain evidence="9 10">DSM 4928</strain>
    </source>
</reference>
<keyword evidence="2" id="KW-0645">Protease</keyword>
<dbReference type="EMBL" id="LTAY01000030">
    <property type="protein sequence ID" value="OPX48601.1"/>
    <property type="molecule type" value="Genomic_DNA"/>
</dbReference>
<keyword evidence="4" id="KW-0862">Zinc</keyword>
<evidence type="ECO:0000313" key="10">
    <source>
        <dbReference type="Proteomes" id="UP000191448"/>
    </source>
</evidence>
<evidence type="ECO:0000256" key="4">
    <source>
        <dbReference type="ARBA" id="ARBA00022833"/>
    </source>
</evidence>
<keyword evidence="5" id="KW-0482">Metalloprotease</keyword>
<evidence type="ECO:0000256" key="3">
    <source>
        <dbReference type="ARBA" id="ARBA00022801"/>
    </source>
</evidence>
<feature type="coiled-coil region" evidence="6">
    <location>
        <begin position="110"/>
        <end position="137"/>
    </location>
</feature>
<gene>
    <name evidence="9" type="ORF">CLTHE_11320</name>
</gene>
<evidence type="ECO:0000259" key="7">
    <source>
        <dbReference type="Pfam" id="PF00675"/>
    </source>
</evidence>
<accession>A0A1V4SWF9</accession>
<dbReference type="InterPro" id="IPR011765">
    <property type="entry name" value="Pept_M16_N"/>
</dbReference>
<dbReference type="GO" id="GO:0006508">
    <property type="term" value="P:proteolysis"/>
    <property type="evidence" value="ECO:0007669"/>
    <property type="project" value="UniProtKB-KW"/>
</dbReference>
<dbReference type="AlphaFoldDB" id="A0A1V4SWF9"/>
<dbReference type="InterPro" id="IPR050626">
    <property type="entry name" value="Peptidase_M16"/>
</dbReference>
<dbReference type="GO" id="GO:0046872">
    <property type="term" value="F:metal ion binding"/>
    <property type="evidence" value="ECO:0007669"/>
    <property type="project" value="InterPro"/>
</dbReference>
<dbReference type="PANTHER" id="PTHR43690">
    <property type="entry name" value="NARDILYSIN"/>
    <property type="match status" value="1"/>
</dbReference>
<evidence type="ECO:0000256" key="5">
    <source>
        <dbReference type="ARBA" id="ARBA00023049"/>
    </source>
</evidence>
<dbReference type="Gene3D" id="3.30.830.10">
    <property type="entry name" value="Metalloenzyme, LuxS/M16 peptidase-like"/>
    <property type="match status" value="2"/>
</dbReference>
<sequence length="407" mass="48145">MQEHIFANGLKLVYKKRETNLTSVCISINAGADMEEELYGLAHATEHMIFKETKNRKENEINRDLSKVFGFNNAMTNYPYVIYYGTLLEEDFETGIKIFSDILLNPVFPENGFKEEMDVIKEELREWDEELEQFVEDKQFFNTFEERRIKYPIIGRMEDLEKITLDDIKDFYDKFYFPGNTTISVVSNMDFDEVKYKVWKIFREWEGRENVKLKKPEYKTFKEGVYRDFRDGISSAKIQFIFPIEDLNEDEIKVLRVFNELFSNGINSVLFNKLRTERGLIYDVIPKIANEKSIKLYKIILGTSNSNIDKAIEIVNESIDEIEDIIDNLSEENLEDLIKGFKLKRLFREEQSIILAKELSTYDTMHGDYKIYLNEDVLLDFINKEHLKELVSKLFSKKSIQIIQSKN</sequence>
<dbReference type="SUPFAM" id="SSF63411">
    <property type="entry name" value="LuxS/MPP-like metallohydrolase"/>
    <property type="match status" value="2"/>
</dbReference>
<evidence type="ECO:0000256" key="2">
    <source>
        <dbReference type="ARBA" id="ARBA00022670"/>
    </source>
</evidence>
<dbReference type="GO" id="GO:0008237">
    <property type="term" value="F:metallopeptidase activity"/>
    <property type="evidence" value="ECO:0007669"/>
    <property type="project" value="UniProtKB-KW"/>
</dbReference>
<dbReference type="OrthoDB" id="9811314at2"/>
<dbReference type="Pfam" id="PF00675">
    <property type="entry name" value="Peptidase_M16"/>
    <property type="match status" value="1"/>
</dbReference>
<dbReference type="Proteomes" id="UP000191448">
    <property type="component" value="Unassembled WGS sequence"/>
</dbReference>
<evidence type="ECO:0000256" key="6">
    <source>
        <dbReference type="SAM" id="Coils"/>
    </source>
</evidence>
<dbReference type="PANTHER" id="PTHR43690:SF17">
    <property type="entry name" value="PROTEIN YHJJ"/>
    <property type="match status" value="1"/>
</dbReference>
<evidence type="ECO:0000256" key="1">
    <source>
        <dbReference type="ARBA" id="ARBA00007261"/>
    </source>
</evidence>
<keyword evidence="6" id="KW-0175">Coiled coil</keyword>
<protein>
    <submittedName>
        <fullName evidence="9">Peptidase M16 inactive domain protein</fullName>
    </submittedName>
</protein>
<evidence type="ECO:0000259" key="8">
    <source>
        <dbReference type="Pfam" id="PF05193"/>
    </source>
</evidence>
<dbReference type="Pfam" id="PF05193">
    <property type="entry name" value="Peptidase_M16_C"/>
    <property type="match status" value="1"/>
</dbReference>
<dbReference type="InterPro" id="IPR007863">
    <property type="entry name" value="Peptidase_M16_C"/>
</dbReference>
<name>A0A1V4SWF9_9CLOT</name>
<comment type="caution">
    <text evidence="9">The sequence shown here is derived from an EMBL/GenBank/DDBJ whole genome shotgun (WGS) entry which is preliminary data.</text>
</comment>
<comment type="similarity">
    <text evidence="1">Belongs to the peptidase M16 family.</text>
</comment>
<proteinExistence type="inferred from homology"/>
<evidence type="ECO:0000313" key="9">
    <source>
        <dbReference type="EMBL" id="OPX48601.1"/>
    </source>
</evidence>
<keyword evidence="3" id="KW-0378">Hydrolase</keyword>
<dbReference type="RefSeq" id="WP_080022397.1">
    <property type="nucleotide sequence ID" value="NZ_LTAY01000030.1"/>
</dbReference>
<feature type="domain" description="Peptidase M16 C-terminal" evidence="8">
    <location>
        <begin position="162"/>
        <end position="339"/>
    </location>
</feature>
<feature type="domain" description="Peptidase M16 N-terminal" evidence="7">
    <location>
        <begin position="16"/>
        <end position="154"/>
    </location>
</feature>
<organism evidence="9 10">
    <name type="scientific">Clostridium thermobutyricum DSM 4928</name>
    <dbReference type="NCBI Taxonomy" id="1121339"/>
    <lineage>
        <taxon>Bacteria</taxon>
        <taxon>Bacillati</taxon>
        <taxon>Bacillota</taxon>
        <taxon>Clostridia</taxon>
        <taxon>Eubacteriales</taxon>
        <taxon>Clostridiaceae</taxon>
        <taxon>Clostridium</taxon>
    </lineage>
</organism>